<proteinExistence type="predicted"/>
<evidence type="ECO:0000256" key="4">
    <source>
        <dbReference type="ARBA" id="ARBA00022692"/>
    </source>
</evidence>
<comment type="subcellular location">
    <subcellularLocation>
        <location evidence="1">Cell membrane</location>
        <topology evidence="1">Multi-pass membrane protein</topology>
    </subcellularLocation>
</comment>
<evidence type="ECO:0000256" key="5">
    <source>
        <dbReference type="ARBA" id="ARBA00022989"/>
    </source>
</evidence>
<keyword evidence="6 7" id="KW-0472">Membrane</keyword>
<dbReference type="InterPro" id="IPR011701">
    <property type="entry name" value="MFS"/>
</dbReference>
<dbReference type="Gene3D" id="1.20.1250.20">
    <property type="entry name" value="MFS general substrate transporter like domains"/>
    <property type="match status" value="1"/>
</dbReference>
<evidence type="ECO:0000256" key="1">
    <source>
        <dbReference type="ARBA" id="ARBA00004651"/>
    </source>
</evidence>
<evidence type="ECO:0000256" key="7">
    <source>
        <dbReference type="SAM" id="Phobius"/>
    </source>
</evidence>
<dbReference type="PANTHER" id="PTHR42718">
    <property type="entry name" value="MAJOR FACILITATOR SUPERFAMILY MULTIDRUG TRANSPORTER MFSC"/>
    <property type="match status" value="1"/>
</dbReference>
<feature type="transmembrane region" description="Helical" evidence="7">
    <location>
        <begin position="122"/>
        <end position="140"/>
    </location>
</feature>
<keyword evidence="2" id="KW-0813">Transport</keyword>
<evidence type="ECO:0000256" key="2">
    <source>
        <dbReference type="ARBA" id="ARBA00022448"/>
    </source>
</evidence>
<feature type="transmembrane region" description="Helical" evidence="7">
    <location>
        <begin position="92"/>
        <end position="110"/>
    </location>
</feature>
<evidence type="ECO:0000256" key="3">
    <source>
        <dbReference type="ARBA" id="ARBA00022475"/>
    </source>
</evidence>
<feature type="transmembrane region" description="Helical" evidence="7">
    <location>
        <begin position="152"/>
        <end position="172"/>
    </location>
</feature>
<gene>
    <name evidence="8" type="ORF">ACFQ07_10725</name>
</gene>
<dbReference type="PANTHER" id="PTHR42718:SF46">
    <property type="entry name" value="BLR6921 PROTEIN"/>
    <property type="match status" value="1"/>
</dbReference>
<reference evidence="9" key="1">
    <citation type="journal article" date="2019" name="Int. J. Syst. Evol. Microbiol.">
        <title>The Global Catalogue of Microorganisms (GCM) 10K type strain sequencing project: providing services to taxonomists for standard genome sequencing and annotation.</title>
        <authorList>
            <consortium name="The Broad Institute Genomics Platform"/>
            <consortium name="The Broad Institute Genome Sequencing Center for Infectious Disease"/>
            <person name="Wu L."/>
            <person name="Ma J."/>
        </authorList>
    </citation>
    <scope>NUCLEOTIDE SEQUENCE [LARGE SCALE GENOMIC DNA]</scope>
    <source>
        <strain evidence="9">JCM 31696</strain>
    </source>
</reference>
<feature type="non-terminal residue" evidence="8">
    <location>
        <position position="1"/>
    </location>
</feature>
<dbReference type="Pfam" id="PF07690">
    <property type="entry name" value="MFS_1"/>
    <property type="match status" value="1"/>
</dbReference>
<keyword evidence="3" id="KW-1003">Cell membrane</keyword>
<dbReference type="Proteomes" id="UP001597083">
    <property type="component" value="Unassembled WGS sequence"/>
</dbReference>
<organism evidence="8 9">
    <name type="scientific">Actinomadura adrarensis</name>
    <dbReference type="NCBI Taxonomy" id="1819600"/>
    <lineage>
        <taxon>Bacteria</taxon>
        <taxon>Bacillati</taxon>
        <taxon>Actinomycetota</taxon>
        <taxon>Actinomycetes</taxon>
        <taxon>Streptosporangiales</taxon>
        <taxon>Thermomonosporaceae</taxon>
        <taxon>Actinomadura</taxon>
    </lineage>
</organism>
<evidence type="ECO:0000313" key="9">
    <source>
        <dbReference type="Proteomes" id="UP001597083"/>
    </source>
</evidence>
<evidence type="ECO:0000313" key="8">
    <source>
        <dbReference type="EMBL" id="MFD0852702.1"/>
    </source>
</evidence>
<name>A0ABW3CFJ6_9ACTN</name>
<feature type="transmembrane region" description="Helical" evidence="7">
    <location>
        <begin position="58"/>
        <end position="80"/>
    </location>
</feature>
<protein>
    <submittedName>
        <fullName evidence="8">MFS transporter</fullName>
    </submittedName>
</protein>
<keyword evidence="5 7" id="KW-1133">Transmembrane helix</keyword>
<feature type="non-terminal residue" evidence="8">
    <location>
        <position position="206"/>
    </location>
</feature>
<accession>A0ABW3CFJ6</accession>
<dbReference type="InterPro" id="IPR036259">
    <property type="entry name" value="MFS_trans_sf"/>
</dbReference>
<dbReference type="EMBL" id="JBHTIR010001560">
    <property type="protein sequence ID" value="MFD0852702.1"/>
    <property type="molecule type" value="Genomic_DNA"/>
</dbReference>
<comment type="caution">
    <text evidence="8">The sequence shown here is derived from an EMBL/GenBank/DDBJ whole genome shotgun (WGS) entry which is preliminary data.</text>
</comment>
<sequence length="206" mass="20736">WGAVLLTAAMAAFSIALTGSLPSGLAAAILFAAFIGYERRRPEPLVHFGLLRVRPVRTGNAVLAITAGTTAAALFFTTLYLQDVLEFSASQVGMAFAPITGIVLLVSPYAGRLVGRLGARPLMATGTALSIAGLFLLSFMDASGGYLTDVLPGLALVALGNGVAFAPTMIAATGVPGSESGLASGLLNTSQELGTAICLAALAPVA</sequence>
<feature type="transmembrane region" description="Helical" evidence="7">
    <location>
        <begin position="12"/>
        <end position="37"/>
    </location>
</feature>
<dbReference type="SUPFAM" id="SSF103473">
    <property type="entry name" value="MFS general substrate transporter"/>
    <property type="match status" value="1"/>
</dbReference>
<keyword evidence="9" id="KW-1185">Reference proteome</keyword>
<keyword evidence="4 7" id="KW-0812">Transmembrane</keyword>
<evidence type="ECO:0000256" key="6">
    <source>
        <dbReference type="ARBA" id="ARBA00023136"/>
    </source>
</evidence>